<evidence type="ECO:0000256" key="14">
    <source>
        <dbReference type="RuleBase" id="RU003848"/>
    </source>
</evidence>
<keyword evidence="2 13" id="KW-0813">Transport</keyword>
<keyword evidence="17" id="KW-1185">Reference proteome</keyword>
<evidence type="ECO:0000256" key="1">
    <source>
        <dbReference type="ARBA" id="ARBA00005513"/>
    </source>
</evidence>
<proteinExistence type="inferred from homology"/>
<feature type="coiled-coil region" evidence="15">
    <location>
        <begin position="31"/>
        <end position="131"/>
    </location>
</feature>
<dbReference type="NCBIfam" id="TIGR01144">
    <property type="entry name" value="ATP_synt_b"/>
    <property type="match status" value="1"/>
</dbReference>
<dbReference type="Pfam" id="PF00430">
    <property type="entry name" value="ATP-synt_B"/>
    <property type="match status" value="1"/>
</dbReference>
<keyword evidence="15" id="KW-0175">Coiled coil</keyword>
<dbReference type="InterPro" id="IPR028987">
    <property type="entry name" value="ATP_synth_B-like_membr_sf"/>
</dbReference>
<dbReference type="GO" id="GO:0046933">
    <property type="term" value="F:proton-transporting ATP synthase activity, rotational mechanism"/>
    <property type="evidence" value="ECO:0007669"/>
    <property type="project" value="UniProtKB-UniRule"/>
</dbReference>
<evidence type="ECO:0000256" key="7">
    <source>
        <dbReference type="ARBA" id="ARBA00022989"/>
    </source>
</evidence>
<dbReference type="GO" id="GO:0046961">
    <property type="term" value="F:proton-transporting ATPase activity, rotational mechanism"/>
    <property type="evidence" value="ECO:0007669"/>
    <property type="project" value="TreeGrafter"/>
</dbReference>
<dbReference type="InterPro" id="IPR005864">
    <property type="entry name" value="ATP_synth_F0_bsu_bac"/>
</dbReference>
<name>C9RAE6_AMMDK</name>
<dbReference type="HAMAP" id="MF_01398">
    <property type="entry name" value="ATP_synth_b_bprime"/>
    <property type="match status" value="1"/>
</dbReference>
<evidence type="ECO:0000313" key="16">
    <source>
        <dbReference type="EMBL" id="ACX51255.1"/>
    </source>
</evidence>
<organism evidence="16 17">
    <name type="scientific">Ammonifex degensii (strain DSM 10501 / KC4)</name>
    <dbReference type="NCBI Taxonomy" id="429009"/>
    <lineage>
        <taxon>Bacteria</taxon>
        <taxon>Bacillati</taxon>
        <taxon>Bacillota</taxon>
        <taxon>Clostridia</taxon>
        <taxon>Thermoanaerobacterales</taxon>
        <taxon>Thermoanaerobacteraceae</taxon>
        <taxon>Ammonifex</taxon>
    </lineage>
</organism>
<dbReference type="HOGENOM" id="CLU_079215_4_2_9"/>
<evidence type="ECO:0000256" key="3">
    <source>
        <dbReference type="ARBA" id="ARBA00022475"/>
    </source>
</evidence>
<dbReference type="CDD" id="cd06503">
    <property type="entry name" value="ATP-synt_Fo_b"/>
    <property type="match status" value="1"/>
</dbReference>
<dbReference type="AlphaFoldDB" id="C9RAE6"/>
<dbReference type="KEGG" id="adg:Adeg_0079"/>
<dbReference type="Gene3D" id="1.20.5.620">
    <property type="entry name" value="F1F0 ATP synthase subunit B, membrane domain"/>
    <property type="match status" value="1"/>
</dbReference>
<feature type="transmembrane region" description="Helical" evidence="13">
    <location>
        <begin position="6"/>
        <end position="27"/>
    </location>
</feature>
<dbReference type="PANTHER" id="PTHR33445:SF1">
    <property type="entry name" value="ATP SYNTHASE SUBUNIT B"/>
    <property type="match status" value="1"/>
</dbReference>
<dbReference type="GO" id="GO:0045259">
    <property type="term" value="C:proton-transporting ATP synthase complex"/>
    <property type="evidence" value="ECO:0007669"/>
    <property type="project" value="UniProtKB-KW"/>
</dbReference>
<dbReference type="InterPro" id="IPR002146">
    <property type="entry name" value="ATP_synth_b/b'su_bac/chlpt"/>
</dbReference>
<comment type="function">
    <text evidence="11 13">F(1)F(0) ATP synthase produces ATP from ADP in the presence of a proton or sodium gradient. F-type ATPases consist of two structural domains, F(1) containing the extramembraneous catalytic core and F(0) containing the membrane proton channel, linked together by a central stalk and a peripheral stalk. During catalysis, ATP synthesis in the catalytic domain of F(1) is coupled via a rotary mechanism of the central stalk subunits to proton translocation.</text>
</comment>
<sequence>MLGLNATLVMQIFHFLLLLLLLWLVAYKPLMRILEERQNLVARNIEQAEAQQEEARKLKEEMEASLRRAREEAQLIIERATKASEEQAQAILDAAKEEANRIKESALAEIEREKERALAELKDQVANLAILVAGKVIREALPEELQQKLIQEAISEVKQLPC</sequence>
<keyword evidence="4 13" id="KW-0138">CF(0)</keyword>
<evidence type="ECO:0000256" key="6">
    <source>
        <dbReference type="ARBA" id="ARBA00022781"/>
    </source>
</evidence>
<evidence type="ECO:0000256" key="9">
    <source>
        <dbReference type="ARBA" id="ARBA00023136"/>
    </source>
</evidence>
<gene>
    <name evidence="13" type="primary">atpF</name>
    <name evidence="16" type="ordered locus">Adeg_0079</name>
</gene>
<dbReference type="Proteomes" id="UP000002620">
    <property type="component" value="Chromosome"/>
</dbReference>
<dbReference type="GO" id="GO:0005886">
    <property type="term" value="C:plasma membrane"/>
    <property type="evidence" value="ECO:0007669"/>
    <property type="project" value="UniProtKB-SubCell"/>
</dbReference>
<protein>
    <recommendedName>
        <fullName evidence="13">ATP synthase subunit b</fullName>
    </recommendedName>
    <alternativeName>
        <fullName evidence="13">ATP synthase F(0) sector subunit b</fullName>
    </alternativeName>
    <alternativeName>
        <fullName evidence="13">ATPase subunit I</fullName>
    </alternativeName>
    <alternativeName>
        <fullName evidence="13">F-type ATPase subunit b</fullName>
        <shortName evidence="13">F-ATPase subunit b</shortName>
    </alternativeName>
</protein>
<comment type="similarity">
    <text evidence="1 13 14">Belongs to the ATPase B chain family.</text>
</comment>
<evidence type="ECO:0000313" key="17">
    <source>
        <dbReference type="Proteomes" id="UP000002620"/>
    </source>
</evidence>
<evidence type="ECO:0000256" key="2">
    <source>
        <dbReference type="ARBA" id="ARBA00022448"/>
    </source>
</evidence>
<keyword evidence="10 13" id="KW-0066">ATP synthesis</keyword>
<evidence type="ECO:0000256" key="4">
    <source>
        <dbReference type="ARBA" id="ARBA00022547"/>
    </source>
</evidence>
<dbReference type="SUPFAM" id="SSF81573">
    <property type="entry name" value="F1F0 ATP synthase subunit B, membrane domain"/>
    <property type="match status" value="1"/>
</dbReference>
<dbReference type="eggNOG" id="COG0711">
    <property type="taxonomic scope" value="Bacteria"/>
</dbReference>
<keyword evidence="7 13" id="KW-1133">Transmembrane helix</keyword>
<dbReference type="InterPro" id="IPR050059">
    <property type="entry name" value="ATP_synthase_B_chain"/>
</dbReference>
<dbReference type="GO" id="GO:0012505">
    <property type="term" value="C:endomembrane system"/>
    <property type="evidence" value="ECO:0007669"/>
    <property type="project" value="UniProtKB-SubCell"/>
</dbReference>
<keyword evidence="3 13" id="KW-1003">Cell membrane</keyword>
<keyword evidence="9 13" id="KW-0472">Membrane</keyword>
<dbReference type="STRING" id="429009.Adeg_0079"/>
<dbReference type="PANTHER" id="PTHR33445">
    <property type="entry name" value="ATP SYNTHASE SUBUNIT B', CHLOROPLASTIC"/>
    <property type="match status" value="1"/>
</dbReference>
<dbReference type="EMBL" id="CP001785">
    <property type="protein sequence ID" value="ACX51255.1"/>
    <property type="molecule type" value="Genomic_DNA"/>
</dbReference>
<evidence type="ECO:0000256" key="12">
    <source>
        <dbReference type="ARBA" id="ARBA00037847"/>
    </source>
</evidence>
<comment type="subcellular location">
    <subcellularLocation>
        <location evidence="13">Cell membrane</location>
        <topology evidence="13">Single-pass membrane protein</topology>
    </subcellularLocation>
    <subcellularLocation>
        <location evidence="12">Endomembrane system</location>
        <topology evidence="12">Single-pass membrane protein</topology>
    </subcellularLocation>
</comment>
<accession>C9RAE6</accession>
<keyword evidence="6 13" id="KW-0375">Hydrogen ion transport</keyword>
<evidence type="ECO:0000256" key="13">
    <source>
        <dbReference type="HAMAP-Rule" id="MF_01398"/>
    </source>
</evidence>
<evidence type="ECO:0000256" key="5">
    <source>
        <dbReference type="ARBA" id="ARBA00022692"/>
    </source>
</evidence>
<evidence type="ECO:0000256" key="15">
    <source>
        <dbReference type="SAM" id="Coils"/>
    </source>
</evidence>
<evidence type="ECO:0000256" key="11">
    <source>
        <dbReference type="ARBA" id="ARBA00025198"/>
    </source>
</evidence>
<keyword evidence="5 13" id="KW-0812">Transmembrane</keyword>
<reference evidence="16 17" key="1">
    <citation type="submission" date="2009-10" db="EMBL/GenBank/DDBJ databases">
        <title>Complete sequence of chromosome of Ammonifex degensii KC4.</title>
        <authorList>
            <consortium name="US DOE Joint Genome Institute"/>
            <person name="Kerfeld C."/>
            <person name="Goodner B."/>
            <person name="Huber H."/>
            <person name="Stetter K."/>
            <person name="Lucas S."/>
            <person name="Copeland A."/>
            <person name="Lapidus A."/>
            <person name="Glavina del Rio T."/>
            <person name="Dalin E."/>
            <person name="Tice H."/>
            <person name="Bruce D."/>
            <person name="Goodwin L."/>
            <person name="Pitluck S."/>
            <person name="Saunders E."/>
            <person name="Brettin T."/>
            <person name="Detter J.C."/>
            <person name="Han C."/>
            <person name="Larimer F."/>
            <person name="Land M."/>
            <person name="Hauser L."/>
            <person name="Kyrpides N."/>
            <person name="Ovchinnikova G."/>
            <person name="Richardson P."/>
        </authorList>
    </citation>
    <scope>NUCLEOTIDE SEQUENCE [LARGE SCALE GENOMIC DNA]</scope>
    <source>
        <strain evidence="17">DSM 10501 / KC4</strain>
    </source>
</reference>
<keyword evidence="8 13" id="KW-0406">Ion transport</keyword>
<evidence type="ECO:0000256" key="10">
    <source>
        <dbReference type="ARBA" id="ARBA00023310"/>
    </source>
</evidence>
<evidence type="ECO:0000256" key="8">
    <source>
        <dbReference type="ARBA" id="ARBA00023065"/>
    </source>
</evidence>
<comment type="subunit">
    <text evidence="13">F-type ATPases have 2 components, F(1) - the catalytic core - and F(0) - the membrane proton channel. F(1) has five subunits: alpha(3), beta(3), gamma(1), delta(1), epsilon(1). F(0) has three main subunits: a(1), b(2) and c(10-14). The alpha and beta chains form an alternating ring which encloses part of the gamma chain. F(1) is attached to F(0) by a central stalk formed by the gamma and epsilon chains, while a peripheral stalk is formed by the delta and b chains.</text>
</comment>
<comment type="function">
    <text evidence="13">Component of the F(0) channel, it forms part of the peripheral stalk, linking F(1) to F(0).</text>
</comment>